<name>A0A1J5HPN2_9BACT</name>
<gene>
    <name evidence="1" type="ORF">AUK04_00715</name>
</gene>
<evidence type="ECO:0000313" key="1">
    <source>
        <dbReference type="EMBL" id="OIP86395.1"/>
    </source>
</evidence>
<proteinExistence type="predicted"/>
<comment type="caution">
    <text evidence="1">The sequence shown here is derived from an EMBL/GenBank/DDBJ whole genome shotgun (WGS) entry which is preliminary data.</text>
</comment>
<dbReference type="EMBL" id="MNZM01000016">
    <property type="protein sequence ID" value="OIP86395.1"/>
    <property type="molecule type" value="Genomic_DNA"/>
</dbReference>
<reference evidence="1 2" key="1">
    <citation type="journal article" date="2016" name="Environ. Microbiol.">
        <title>Genomic resolution of a cold subsurface aquifer community provides metabolic insights for novel microbes adapted to high CO concentrations.</title>
        <authorList>
            <person name="Probst A.J."/>
            <person name="Castelle C.J."/>
            <person name="Singh A."/>
            <person name="Brown C.T."/>
            <person name="Anantharaman K."/>
            <person name="Sharon I."/>
            <person name="Hug L.A."/>
            <person name="Burstein D."/>
            <person name="Emerson J.B."/>
            <person name="Thomas B.C."/>
            <person name="Banfield J.F."/>
        </authorList>
    </citation>
    <scope>NUCLEOTIDE SEQUENCE [LARGE SCALE GENOMIC DNA]</scope>
    <source>
        <strain evidence="1">CG2_30_33_16</strain>
    </source>
</reference>
<dbReference type="Proteomes" id="UP000183758">
    <property type="component" value="Unassembled WGS sequence"/>
</dbReference>
<sequence length="122" mass="13938">MPPIWINPTEALFIVHGISLQKIAGKEKYIYNIGRAKLTRQNNNYQVKIIPDPILTPDDFLDKNGVPLVEELHPDLRRVIYSCGGVIKKQTPNRLSLYVNVGDRTTFEVEFSLKELKKGLFS</sequence>
<dbReference type="Gene3D" id="2.115.10.20">
    <property type="entry name" value="Glycosyl hydrolase domain, family 43"/>
    <property type="match status" value="1"/>
</dbReference>
<protein>
    <submittedName>
        <fullName evidence="1">Uncharacterized protein</fullName>
    </submittedName>
</protein>
<evidence type="ECO:0000313" key="2">
    <source>
        <dbReference type="Proteomes" id="UP000183758"/>
    </source>
</evidence>
<dbReference type="InterPro" id="IPR023296">
    <property type="entry name" value="Glyco_hydro_beta-prop_sf"/>
</dbReference>
<dbReference type="AlphaFoldDB" id="A0A1J5HPN2"/>
<organism evidence="1 2">
    <name type="scientific">Candidatus Roizmanbacteria bacterium CG2_30_33_16</name>
    <dbReference type="NCBI Taxonomy" id="1805340"/>
    <lineage>
        <taxon>Bacteria</taxon>
        <taxon>Candidatus Roizmaniibacteriota</taxon>
    </lineage>
</organism>
<accession>A0A1J5HPN2</accession>